<protein>
    <recommendedName>
        <fullName evidence="3">Spore-associated protein A</fullName>
    </recommendedName>
</protein>
<dbReference type="AlphaFoldDB" id="A0AB33JQL3"/>
<reference evidence="2" key="1">
    <citation type="submission" date="2024-07" db="EMBL/GenBank/DDBJ databases">
        <title>Complete genome sequences of cellulolytic bacteria, Kitasatospora sp. CMC57 and Streptomyces sp. CMC78, isolated from Japanese agricultural soil.</title>
        <authorList>
            <person name="Hashimoto T."/>
            <person name="Ito M."/>
            <person name="Iwamoto M."/>
            <person name="Fukahori D."/>
            <person name="Shoda T."/>
            <person name="Sakoda M."/>
            <person name="Morohoshi T."/>
            <person name="Mitsuboshi M."/>
            <person name="Nishizawa T."/>
        </authorList>
    </citation>
    <scope>NUCLEOTIDE SEQUENCE</scope>
    <source>
        <strain evidence="2">CMC57</strain>
    </source>
</reference>
<feature type="chain" id="PRO_5044242973" description="Spore-associated protein A" evidence="1">
    <location>
        <begin position="33"/>
        <end position="138"/>
    </location>
</feature>
<accession>A0AB33JQL3</accession>
<evidence type="ECO:0000313" key="2">
    <source>
        <dbReference type="EMBL" id="BFP43751.1"/>
    </source>
</evidence>
<sequence length="138" mass="14366">MHQRSKRTVARAAVLALVAGATAVTVPTAAQAASYNGACGSGYSSIDHRDLNSGGTVWLTYNRSTGKNCVVTIRNSPGPALQMLAGLKKAGASTWADLDENYYTTYAGPVYLYAPNSCIDWEGGIGDNISGGFDSHCG</sequence>
<evidence type="ECO:0000256" key="1">
    <source>
        <dbReference type="SAM" id="SignalP"/>
    </source>
</evidence>
<organism evidence="2">
    <name type="scientific">Kitasatospora sp. CMC57</name>
    <dbReference type="NCBI Taxonomy" id="3231513"/>
    <lineage>
        <taxon>Bacteria</taxon>
        <taxon>Bacillati</taxon>
        <taxon>Actinomycetota</taxon>
        <taxon>Actinomycetes</taxon>
        <taxon>Kitasatosporales</taxon>
        <taxon>Streptomycetaceae</taxon>
        <taxon>Kitasatospora</taxon>
    </lineage>
</organism>
<feature type="signal peptide" evidence="1">
    <location>
        <begin position="1"/>
        <end position="32"/>
    </location>
</feature>
<evidence type="ECO:0008006" key="3">
    <source>
        <dbReference type="Google" id="ProtNLM"/>
    </source>
</evidence>
<proteinExistence type="predicted"/>
<name>A0AB33JQL3_9ACTN</name>
<dbReference type="RefSeq" id="WP_407986346.1">
    <property type="nucleotide sequence ID" value="NZ_AP035881.2"/>
</dbReference>
<gene>
    <name evidence="2" type="ORF">KCMC57_01190</name>
</gene>
<keyword evidence="1" id="KW-0732">Signal</keyword>
<dbReference type="EMBL" id="AP035881">
    <property type="protein sequence ID" value="BFP43751.1"/>
    <property type="molecule type" value="Genomic_DNA"/>
</dbReference>